<dbReference type="Proteomes" id="UP000324897">
    <property type="component" value="Chromosome 4"/>
</dbReference>
<evidence type="ECO:0000313" key="1">
    <source>
        <dbReference type="EMBL" id="TVU39292.1"/>
    </source>
</evidence>
<keyword evidence="2" id="KW-1185">Reference proteome</keyword>
<comment type="caution">
    <text evidence="1">The sequence shown here is derived from an EMBL/GenBank/DDBJ whole genome shotgun (WGS) entry which is preliminary data.</text>
</comment>
<evidence type="ECO:0000313" key="2">
    <source>
        <dbReference type="Proteomes" id="UP000324897"/>
    </source>
</evidence>
<dbReference type="EMBL" id="RWGY01000007">
    <property type="protein sequence ID" value="TVU39292.1"/>
    <property type="molecule type" value="Genomic_DNA"/>
</dbReference>
<feature type="non-terminal residue" evidence="1">
    <location>
        <position position="1"/>
    </location>
</feature>
<dbReference type="Gramene" id="TVU39292">
    <property type="protein sequence ID" value="TVU39292"/>
    <property type="gene ID" value="EJB05_12704"/>
</dbReference>
<gene>
    <name evidence="1" type="ORF">EJB05_12704</name>
</gene>
<name>A0A5J9VSA8_9POAL</name>
<reference evidence="1 2" key="1">
    <citation type="journal article" date="2019" name="Sci. Rep.">
        <title>A high-quality genome of Eragrostis curvula grass provides insights into Poaceae evolution and supports new strategies to enhance forage quality.</title>
        <authorList>
            <person name="Carballo J."/>
            <person name="Santos B.A.C.M."/>
            <person name="Zappacosta D."/>
            <person name="Garbus I."/>
            <person name="Selva J.P."/>
            <person name="Gallo C.A."/>
            <person name="Diaz A."/>
            <person name="Albertini E."/>
            <person name="Caccamo M."/>
            <person name="Echenique V."/>
        </authorList>
    </citation>
    <scope>NUCLEOTIDE SEQUENCE [LARGE SCALE GENOMIC DNA]</scope>
    <source>
        <strain evidence="2">cv. Victoria</strain>
        <tissue evidence="1">Leaf</tissue>
    </source>
</reference>
<proteinExistence type="predicted"/>
<organism evidence="1 2">
    <name type="scientific">Eragrostis curvula</name>
    <name type="common">weeping love grass</name>
    <dbReference type="NCBI Taxonomy" id="38414"/>
    <lineage>
        <taxon>Eukaryota</taxon>
        <taxon>Viridiplantae</taxon>
        <taxon>Streptophyta</taxon>
        <taxon>Embryophyta</taxon>
        <taxon>Tracheophyta</taxon>
        <taxon>Spermatophyta</taxon>
        <taxon>Magnoliopsida</taxon>
        <taxon>Liliopsida</taxon>
        <taxon>Poales</taxon>
        <taxon>Poaceae</taxon>
        <taxon>PACMAD clade</taxon>
        <taxon>Chloridoideae</taxon>
        <taxon>Eragrostideae</taxon>
        <taxon>Eragrostidinae</taxon>
        <taxon>Eragrostis</taxon>
    </lineage>
</organism>
<protein>
    <submittedName>
        <fullName evidence="1">Uncharacterized protein</fullName>
    </submittedName>
</protein>
<dbReference type="AlphaFoldDB" id="A0A5J9VSA8"/>
<accession>A0A5J9VSA8</accession>
<sequence length="69" mass="8137">MQSAAKEEIRSWARRVEEESSFSSLDQDQECREKNRYENDKQTDLCRQVVVLPTLDLASSLHRLRLRGK</sequence>